<dbReference type="PROSITE" id="PS50042">
    <property type="entry name" value="CNMP_BINDING_3"/>
    <property type="match status" value="1"/>
</dbReference>
<keyword evidence="1" id="KW-0805">Transcription regulation</keyword>
<dbReference type="Pfam" id="PF13545">
    <property type="entry name" value="HTH_Crp_2"/>
    <property type="match status" value="1"/>
</dbReference>
<evidence type="ECO:0000256" key="1">
    <source>
        <dbReference type="ARBA" id="ARBA00023015"/>
    </source>
</evidence>
<evidence type="ECO:0000259" key="5">
    <source>
        <dbReference type="PROSITE" id="PS51063"/>
    </source>
</evidence>
<dbReference type="Gene3D" id="1.10.10.10">
    <property type="entry name" value="Winged helix-like DNA-binding domain superfamily/Winged helix DNA-binding domain"/>
    <property type="match status" value="1"/>
</dbReference>
<dbReference type="InterPro" id="IPR036390">
    <property type="entry name" value="WH_DNA-bd_sf"/>
</dbReference>
<dbReference type="InterPro" id="IPR018490">
    <property type="entry name" value="cNMP-bd_dom_sf"/>
</dbReference>
<sequence>MTHKAAGSGAEQASRLLARALLVRVFGDCPAEVLDRIHEAGTLRHYATGDYVVHRGTPCLYFLVVVSGEIEISVTTGSGRRHLFHFLRQGDCTGIMYLMHEGDHLFDYIARVPTTLLAIPNGVILKEMQEQPRLCLGLLRQLALRAQIKYTRVTQDASVPLPTRLAWALQTMANQYGLPRGDKIILDTKLSQEDIADWLGVSRQHLNPYLKQLEKEGVICLGRSSVTILDSHRLSQLATG</sequence>
<evidence type="ECO:0000259" key="4">
    <source>
        <dbReference type="PROSITE" id="PS50042"/>
    </source>
</evidence>
<organism evidence="6 7">
    <name type="scientific">Cupriavidus numazuensis</name>
    <dbReference type="NCBI Taxonomy" id="221992"/>
    <lineage>
        <taxon>Bacteria</taxon>
        <taxon>Pseudomonadati</taxon>
        <taxon>Pseudomonadota</taxon>
        <taxon>Betaproteobacteria</taxon>
        <taxon>Burkholderiales</taxon>
        <taxon>Burkholderiaceae</taxon>
        <taxon>Cupriavidus</taxon>
    </lineage>
</organism>
<dbReference type="InterPro" id="IPR050397">
    <property type="entry name" value="Env_Response_Regulators"/>
</dbReference>
<gene>
    <name evidence="6" type="primary">ntcA</name>
    <name evidence="6" type="ORF">LMG26411_06302</name>
</gene>
<proteinExistence type="predicted"/>
<dbReference type="PANTHER" id="PTHR24567">
    <property type="entry name" value="CRP FAMILY TRANSCRIPTIONAL REGULATORY PROTEIN"/>
    <property type="match status" value="1"/>
</dbReference>
<evidence type="ECO:0000256" key="3">
    <source>
        <dbReference type="ARBA" id="ARBA00023163"/>
    </source>
</evidence>
<dbReference type="Gene3D" id="2.60.120.10">
    <property type="entry name" value="Jelly Rolls"/>
    <property type="match status" value="1"/>
</dbReference>
<dbReference type="SMART" id="SM00100">
    <property type="entry name" value="cNMP"/>
    <property type="match status" value="1"/>
</dbReference>
<evidence type="ECO:0000256" key="2">
    <source>
        <dbReference type="ARBA" id="ARBA00023125"/>
    </source>
</evidence>
<keyword evidence="3" id="KW-0804">Transcription</keyword>
<dbReference type="SUPFAM" id="SSF51206">
    <property type="entry name" value="cAMP-binding domain-like"/>
    <property type="match status" value="1"/>
</dbReference>
<name>A0ABN7QAI7_9BURK</name>
<dbReference type="InterPro" id="IPR000595">
    <property type="entry name" value="cNMP-bd_dom"/>
</dbReference>
<accession>A0ABN7QAI7</accession>
<reference evidence="6 7" key="1">
    <citation type="submission" date="2021-03" db="EMBL/GenBank/DDBJ databases">
        <authorList>
            <person name="Peeters C."/>
        </authorList>
    </citation>
    <scope>NUCLEOTIDE SEQUENCE [LARGE SCALE GENOMIC DNA]</scope>
    <source>
        <strain evidence="6 7">LMG 26411</strain>
    </source>
</reference>
<comment type="caution">
    <text evidence="6">The sequence shown here is derived from an EMBL/GenBank/DDBJ whole genome shotgun (WGS) entry which is preliminary data.</text>
</comment>
<evidence type="ECO:0000313" key="7">
    <source>
        <dbReference type="Proteomes" id="UP000672657"/>
    </source>
</evidence>
<dbReference type="PANTHER" id="PTHR24567:SF26">
    <property type="entry name" value="REGULATORY PROTEIN YEIL"/>
    <property type="match status" value="1"/>
</dbReference>
<dbReference type="InterPro" id="IPR036388">
    <property type="entry name" value="WH-like_DNA-bd_sf"/>
</dbReference>
<dbReference type="EMBL" id="CAJPVI010000051">
    <property type="protein sequence ID" value="CAG2158922.1"/>
    <property type="molecule type" value="Genomic_DNA"/>
</dbReference>
<dbReference type="SUPFAM" id="SSF46785">
    <property type="entry name" value="Winged helix' DNA-binding domain"/>
    <property type="match status" value="1"/>
</dbReference>
<dbReference type="SMART" id="SM00419">
    <property type="entry name" value="HTH_CRP"/>
    <property type="match status" value="1"/>
</dbReference>
<dbReference type="CDD" id="cd00038">
    <property type="entry name" value="CAP_ED"/>
    <property type="match status" value="1"/>
</dbReference>
<dbReference type="Proteomes" id="UP000672657">
    <property type="component" value="Unassembled WGS sequence"/>
</dbReference>
<protein>
    <submittedName>
        <fullName evidence="6">Global nitrogen regulator</fullName>
    </submittedName>
</protein>
<feature type="domain" description="Cyclic nucleotide-binding" evidence="4">
    <location>
        <begin position="25"/>
        <end position="119"/>
    </location>
</feature>
<dbReference type="InterPro" id="IPR012318">
    <property type="entry name" value="HTH_CRP"/>
</dbReference>
<dbReference type="RefSeq" id="WP_211957134.1">
    <property type="nucleotide sequence ID" value="NZ_CAJPVI010000051.1"/>
</dbReference>
<keyword evidence="2" id="KW-0238">DNA-binding</keyword>
<dbReference type="PROSITE" id="PS51063">
    <property type="entry name" value="HTH_CRP_2"/>
    <property type="match status" value="1"/>
</dbReference>
<evidence type="ECO:0000313" key="6">
    <source>
        <dbReference type="EMBL" id="CAG2158922.1"/>
    </source>
</evidence>
<dbReference type="Pfam" id="PF00027">
    <property type="entry name" value="cNMP_binding"/>
    <property type="match status" value="1"/>
</dbReference>
<feature type="domain" description="HTH crp-type" evidence="5">
    <location>
        <begin position="159"/>
        <end position="232"/>
    </location>
</feature>
<keyword evidence="7" id="KW-1185">Reference proteome</keyword>
<dbReference type="InterPro" id="IPR014710">
    <property type="entry name" value="RmlC-like_jellyroll"/>
</dbReference>